<keyword evidence="2" id="KW-1185">Reference proteome</keyword>
<dbReference type="Proteomes" id="UP001497444">
    <property type="component" value="Unassembled WGS sequence"/>
</dbReference>
<dbReference type="EMBL" id="CAXAQS010000734">
    <property type="protein sequence ID" value="CAK9252922.1"/>
    <property type="molecule type" value="Genomic_DNA"/>
</dbReference>
<protein>
    <submittedName>
        <fullName evidence="1">Uncharacterized protein</fullName>
    </submittedName>
</protein>
<proteinExistence type="predicted"/>
<accession>A0ABP0VEN1</accession>
<reference evidence="1" key="1">
    <citation type="submission" date="2024-02" db="EMBL/GenBank/DDBJ databases">
        <authorList>
            <consortium name="ELIXIR-Norway"/>
            <consortium name="Elixir Norway"/>
        </authorList>
    </citation>
    <scope>NUCLEOTIDE SEQUENCE</scope>
</reference>
<gene>
    <name evidence="1" type="ORF">CSSPJE1EN1_LOCUS28300</name>
</gene>
<comment type="caution">
    <text evidence="1">The sequence shown here is derived from an EMBL/GenBank/DDBJ whole genome shotgun (WGS) entry which is preliminary data.</text>
</comment>
<sequence length="94" mass="10256">MYAQIMADVRILIQKNNSNSGGNGGNNAVAVIQPQQIAQITQQIGGQIMKVVGAKIEEVSNRITELETSGEDILHTYRGGFKKGKKNGDMYFDN</sequence>
<name>A0ABP0VEN1_9BRYO</name>
<evidence type="ECO:0000313" key="1">
    <source>
        <dbReference type="EMBL" id="CAK9252922.1"/>
    </source>
</evidence>
<evidence type="ECO:0000313" key="2">
    <source>
        <dbReference type="Proteomes" id="UP001497444"/>
    </source>
</evidence>
<organism evidence="1 2">
    <name type="scientific">Sphagnum jensenii</name>
    <dbReference type="NCBI Taxonomy" id="128206"/>
    <lineage>
        <taxon>Eukaryota</taxon>
        <taxon>Viridiplantae</taxon>
        <taxon>Streptophyta</taxon>
        <taxon>Embryophyta</taxon>
        <taxon>Bryophyta</taxon>
        <taxon>Sphagnophytina</taxon>
        <taxon>Sphagnopsida</taxon>
        <taxon>Sphagnales</taxon>
        <taxon>Sphagnaceae</taxon>
        <taxon>Sphagnum</taxon>
    </lineage>
</organism>